<evidence type="ECO:0000256" key="1">
    <source>
        <dbReference type="SAM" id="MobiDB-lite"/>
    </source>
</evidence>
<accession>A0A2N5VMB5</accession>
<protein>
    <submittedName>
        <fullName evidence="2">Uncharacterized protein</fullName>
    </submittedName>
</protein>
<evidence type="ECO:0000313" key="2">
    <source>
        <dbReference type="EMBL" id="PLW51131.1"/>
    </source>
</evidence>
<dbReference type="AlphaFoldDB" id="A0A2N5VMB5"/>
<name>A0A2N5VMB5_9BASI</name>
<evidence type="ECO:0000313" key="3">
    <source>
        <dbReference type="Proteomes" id="UP000235392"/>
    </source>
</evidence>
<dbReference type="Proteomes" id="UP000235392">
    <property type="component" value="Unassembled WGS sequence"/>
</dbReference>
<feature type="region of interest" description="Disordered" evidence="1">
    <location>
        <begin position="17"/>
        <end position="70"/>
    </location>
</feature>
<feature type="compositionally biased region" description="Polar residues" evidence="1">
    <location>
        <begin position="19"/>
        <end position="44"/>
    </location>
</feature>
<comment type="caution">
    <text evidence="2">The sequence shown here is derived from an EMBL/GenBank/DDBJ whole genome shotgun (WGS) entry which is preliminary data.</text>
</comment>
<proteinExistence type="predicted"/>
<organism evidence="2 3">
    <name type="scientific">Puccinia coronata f. sp. avenae</name>
    <dbReference type="NCBI Taxonomy" id="200324"/>
    <lineage>
        <taxon>Eukaryota</taxon>
        <taxon>Fungi</taxon>
        <taxon>Dikarya</taxon>
        <taxon>Basidiomycota</taxon>
        <taxon>Pucciniomycotina</taxon>
        <taxon>Pucciniomycetes</taxon>
        <taxon>Pucciniales</taxon>
        <taxon>Pucciniaceae</taxon>
        <taxon>Puccinia</taxon>
    </lineage>
</organism>
<gene>
    <name evidence="2" type="ORF">PCASD_02513</name>
</gene>
<reference evidence="2 3" key="1">
    <citation type="submission" date="2017-11" db="EMBL/GenBank/DDBJ databases">
        <title>De novo assembly and phasing of dikaryotic genomes from two isolates of Puccinia coronata f. sp. avenae, the causal agent of oat crown rust.</title>
        <authorList>
            <person name="Miller M.E."/>
            <person name="Zhang Y."/>
            <person name="Omidvar V."/>
            <person name="Sperschneider J."/>
            <person name="Schwessinger B."/>
            <person name="Raley C."/>
            <person name="Palmer J.M."/>
            <person name="Garnica D."/>
            <person name="Upadhyaya N."/>
            <person name="Rathjen J."/>
            <person name="Taylor J.M."/>
            <person name="Park R.F."/>
            <person name="Dodds P.N."/>
            <person name="Hirsch C.D."/>
            <person name="Kianian S.F."/>
            <person name="Figueroa M."/>
        </authorList>
    </citation>
    <scope>NUCLEOTIDE SEQUENCE [LARGE SCALE GENOMIC DNA]</scope>
    <source>
        <strain evidence="2">12SD80</strain>
    </source>
</reference>
<dbReference type="EMBL" id="PGCI01000007">
    <property type="protein sequence ID" value="PLW51131.1"/>
    <property type="molecule type" value="Genomic_DNA"/>
</dbReference>
<sequence>MPAPQTPGMSLISHLYIPISSSPPDEPLESNQKQLPQSPATTIPPSRLGPPWTQNLAGGKGRDNAQGPVPYLAQLEYQQARQCSAKRKQLS</sequence>